<reference evidence="3 4" key="1">
    <citation type="submission" date="2020-04" db="EMBL/GenBank/DDBJ databases">
        <title>Usitatibacter rugosus gen. nov., sp. nov. and Usitatibacter palustris sp. nov., novel members of Usitatibacteraceae fam. nov. within the order Nitrosomonadales isolated from soil.</title>
        <authorList>
            <person name="Huber K.J."/>
            <person name="Neumann-Schaal M."/>
            <person name="Geppert A."/>
            <person name="Luckner M."/>
            <person name="Wanner G."/>
            <person name="Overmann J."/>
        </authorList>
    </citation>
    <scope>NUCLEOTIDE SEQUENCE [LARGE SCALE GENOMIC DNA]</scope>
    <source>
        <strain evidence="3 4">0125_3</strain>
    </source>
</reference>
<sequence length="77" mass="8198">MKRVWVSLAVLALAGCAADTASTGSGAKEETTYRTGSNIPSKSTRDPSSTTVSKEDYERDRDRAPPPVNPQSGGRTR</sequence>
<organism evidence="3 4">
    <name type="scientific">Usitatibacter rugosus</name>
    <dbReference type="NCBI Taxonomy" id="2732067"/>
    <lineage>
        <taxon>Bacteria</taxon>
        <taxon>Pseudomonadati</taxon>
        <taxon>Pseudomonadota</taxon>
        <taxon>Betaproteobacteria</taxon>
        <taxon>Nitrosomonadales</taxon>
        <taxon>Usitatibacteraceae</taxon>
        <taxon>Usitatibacter</taxon>
    </lineage>
</organism>
<feature type="signal peptide" evidence="2">
    <location>
        <begin position="1"/>
        <end position="21"/>
    </location>
</feature>
<dbReference type="KEGG" id="uru:DSM104443_01952"/>
<feature type="region of interest" description="Disordered" evidence="1">
    <location>
        <begin position="17"/>
        <end position="77"/>
    </location>
</feature>
<evidence type="ECO:0000313" key="3">
    <source>
        <dbReference type="EMBL" id="QJR10882.1"/>
    </source>
</evidence>
<dbReference type="AlphaFoldDB" id="A0A6M4GV22"/>
<evidence type="ECO:0000256" key="1">
    <source>
        <dbReference type="SAM" id="MobiDB-lite"/>
    </source>
</evidence>
<keyword evidence="2" id="KW-0732">Signal</keyword>
<proteinExistence type="predicted"/>
<evidence type="ECO:0008006" key="5">
    <source>
        <dbReference type="Google" id="ProtNLM"/>
    </source>
</evidence>
<dbReference type="Proteomes" id="UP000501534">
    <property type="component" value="Chromosome"/>
</dbReference>
<accession>A0A6M4GV22</accession>
<evidence type="ECO:0000256" key="2">
    <source>
        <dbReference type="SAM" id="SignalP"/>
    </source>
</evidence>
<protein>
    <recommendedName>
        <fullName evidence="5">Lipoprotein</fullName>
    </recommendedName>
</protein>
<dbReference type="PROSITE" id="PS51257">
    <property type="entry name" value="PROKAR_LIPOPROTEIN"/>
    <property type="match status" value="1"/>
</dbReference>
<dbReference type="RefSeq" id="WP_171091747.1">
    <property type="nucleotide sequence ID" value="NZ_CP053069.1"/>
</dbReference>
<name>A0A6M4GV22_9PROT</name>
<evidence type="ECO:0000313" key="4">
    <source>
        <dbReference type="Proteomes" id="UP000501534"/>
    </source>
</evidence>
<feature type="compositionally biased region" description="Basic and acidic residues" evidence="1">
    <location>
        <begin position="53"/>
        <end position="64"/>
    </location>
</feature>
<dbReference type="EMBL" id="CP053069">
    <property type="protein sequence ID" value="QJR10882.1"/>
    <property type="molecule type" value="Genomic_DNA"/>
</dbReference>
<feature type="compositionally biased region" description="Polar residues" evidence="1">
    <location>
        <begin position="33"/>
        <end position="52"/>
    </location>
</feature>
<keyword evidence="4" id="KW-1185">Reference proteome</keyword>
<feature type="chain" id="PRO_5027056387" description="Lipoprotein" evidence="2">
    <location>
        <begin position="22"/>
        <end position="77"/>
    </location>
</feature>
<gene>
    <name evidence="3" type="ORF">DSM104443_01952</name>
</gene>